<evidence type="ECO:0000313" key="2">
    <source>
        <dbReference type="EMBL" id="KAF4351287.1"/>
    </source>
</evidence>
<dbReference type="InterPro" id="IPR021924">
    <property type="entry name" value="DUF3537"/>
</dbReference>
<organism evidence="2 3">
    <name type="scientific">Cannabis sativa</name>
    <name type="common">Hemp</name>
    <name type="synonym">Marijuana</name>
    <dbReference type="NCBI Taxonomy" id="3483"/>
    <lineage>
        <taxon>Eukaryota</taxon>
        <taxon>Viridiplantae</taxon>
        <taxon>Streptophyta</taxon>
        <taxon>Embryophyta</taxon>
        <taxon>Tracheophyta</taxon>
        <taxon>Spermatophyta</taxon>
        <taxon>Magnoliopsida</taxon>
        <taxon>eudicotyledons</taxon>
        <taxon>Gunneridae</taxon>
        <taxon>Pentapetalae</taxon>
        <taxon>rosids</taxon>
        <taxon>fabids</taxon>
        <taxon>Rosales</taxon>
        <taxon>Cannabaceae</taxon>
        <taxon>Cannabis</taxon>
    </lineage>
</organism>
<dbReference type="EMBL" id="JAATIQ010000561">
    <property type="protein sequence ID" value="KAF4351287.1"/>
    <property type="molecule type" value="Genomic_DNA"/>
</dbReference>
<sequence>MALLGYNQACYLSLALSWTVFLVIEVLVSVLVIEFSDCPSCEKYQIKNFELQMVATQACLNFFLQKFRKISVNIGRIVGDSENLVEAIAHASREALEHAYQDALEHACQEALVHSWQDAIVHTCGEALVHAERHFCMRAERHSCVPRGTRGCMSRGTRACMLRSSHACMPKGTWVCRDGDACVPRLRGKGRSRGGSQSINGMIKNTGIHYRRRCQRLSDTIIELINTELKRAMNEKTEHQSLAKATEL</sequence>
<evidence type="ECO:0000313" key="3">
    <source>
        <dbReference type="Proteomes" id="UP000583929"/>
    </source>
</evidence>
<gene>
    <name evidence="2" type="ORF">G4B88_017785</name>
</gene>
<dbReference type="Pfam" id="PF12056">
    <property type="entry name" value="DUF3537"/>
    <property type="match status" value="1"/>
</dbReference>
<keyword evidence="1" id="KW-1133">Transmembrane helix</keyword>
<keyword evidence="1" id="KW-0812">Transmembrane</keyword>
<feature type="transmembrane region" description="Helical" evidence="1">
    <location>
        <begin position="12"/>
        <end position="33"/>
    </location>
</feature>
<dbReference type="AlphaFoldDB" id="A0A7J6DYP8"/>
<proteinExistence type="predicted"/>
<protein>
    <submittedName>
        <fullName evidence="2">Uncharacterized protein</fullName>
    </submittedName>
</protein>
<evidence type="ECO:0000256" key="1">
    <source>
        <dbReference type="SAM" id="Phobius"/>
    </source>
</evidence>
<accession>A0A7J6DYP8</accession>
<comment type="caution">
    <text evidence="2">The sequence shown here is derived from an EMBL/GenBank/DDBJ whole genome shotgun (WGS) entry which is preliminary data.</text>
</comment>
<keyword evidence="1" id="KW-0472">Membrane</keyword>
<reference evidence="2 3" key="1">
    <citation type="journal article" date="2020" name="bioRxiv">
        <title>Sequence and annotation of 42 cannabis genomes reveals extensive copy number variation in cannabinoid synthesis and pathogen resistance genes.</title>
        <authorList>
            <person name="Mckernan K.J."/>
            <person name="Helbert Y."/>
            <person name="Kane L.T."/>
            <person name="Ebling H."/>
            <person name="Zhang L."/>
            <person name="Liu B."/>
            <person name="Eaton Z."/>
            <person name="Mclaughlin S."/>
            <person name="Kingan S."/>
            <person name="Baybayan P."/>
            <person name="Concepcion G."/>
            <person name="Jordan M."/>
            <person name="Riva A."/>
            <person name="Barbazuk W."/>
            <person name="Harkins T."/>
        </authorList>
    </citation>
    <scope>NUCLEOTIDE SEQUENCE [LARGE SCALE GENOMIC DNA]</scope>
    <source>
        <strain evidence="3">cv. Jamaican Lion 4</strain>
        <tissue evidence="2">Leaf</tissue>
    </source>
</reference>
<keyword evidence="3" id="KW-1185">Reference proteome</keyword>
<dbReference type="Proteomes" id="UP000583929">
    <property type="component" value="Unassembled WGS sequence"/>
</dbReference>
<name>A0A7J6DYP8_CANSA</name>